<dbReference type="CDD" id="cd23509">
    <property type="entry name" value="Gnk2-like"/>
    <property type="match status" value="2"/>
</dbReference>
<keyword evidence="8 17" id="KW-0547">Nucleotide-binding</keyword>
<dbReference type="InterPro" id="IPR017441">
    <property type="entry name" value="Protein_kinase_ATP_BS"/>
</dbReference>
<reference evidence="22 23" key="1">
    <citation type="submission" date="2019-06" db="EMBL/GenBank/DDBJ databases">
        <title>WGS assembly of Gossypium darwinii.</title>
        <authorList>
            <person name="Chen Z.J."/>
            <person name="Sreedasyam A."/>
            <person name="Ando A."/>
            <person name="Song Q."/>
            <person name="De L."/>
            <person name="Hulse-Kemp A."/>
            <person name="Ding M."/>
            <person name="Ye W."/>
            <person name="Kirkbride R."/>
            <person name="Jenkins J."/>
            <person name="Plott C."/>
            <person name="Lovell J."/>
            <person name="Lin Y.-M."/>
            <person name="Vaughn R."/>
            <person name="Liu B."/>
            <person name="Li W."/>
            <person name="Simpson S."/>
            <person name="Scheffler B."/>
            <person name="Saski C."/>
            <person name="Grover C."/>
            <person name="Hu G."/>
            <person name="Conover J."/>
            <person name="Carlson J."/>
            <person name="Shu S."/>
            <person name="Boston L."/>
            <person name="Williams M."/>
            <person name="Peterson D."/>
            <person name="Mcgee K."/>
            <person name="Jones D."/>
            <person name="Wendel J."/>
            <person name="Stelly D."/>
            <person name="Grimwood J."/>
            <person name="Schmutz J."/>
        </authorList>
    </citation>
    <scope>NUCLEOTIDE SEQUENCE [LARGE SCALE GENOMIC DNA]</scope>
    <source>
        <strain evidence="22">1808015.09</strain>
    </source>
</reference>
<keyword evidence="9" id="KW-0418">Kinase</keyword>
<dbReference type="PANTHER" id="PTHR27002">
    <property type="entry name" value="RECEPTOR-LIKE SERINE/THREONINE-PROTEIN KINASE SD1-8"/>
    <property type="match status" value="1"/>
</dbReference>
<dbReference type="Pfam" id="PF01657">
    <property type="entry name" value="Stress-antifung"/>
    <property type="match status" value="2"/>
</dbReference>
<dbReference type="Proteomes" id="UP000323506">
    <property type="component" value="Chromosome D10"/>
</dbReference>
<dbReference type="Pfam" id="PF07714">
    <property type="entry name" value="PK_Tyr_Ser-Thr"/>
    <property type="match status" value="1"/>
</dbReference>
<feature type="chain" id="PRO_5022927174" description="Cysteine-rich receptor-like protein kinase 10" evidence="19">
    <location>
        <begin position="27"/>
        <end position="669"/>
    </location>
</feature>
<dbReference type="InterPro" id="IPR001245">
    <property type="entry name" value="Ser-Thr/Tyr_kinase_cat_dom"/>
</dbReference>
<keyword evidence="13" id="KW-0675">Receptor</keyword>
<feature type="domain" description="Protein kinase" evidence="20">
    <location>
        <begin position="343"/>
        <end position="629"/>
    </location>
</feature>
<feature type="region of interest" description="Disordered" evidence="18">
    <location>
        <begin position="634"/>
        <end position="654"/>
    </location>
</feature>
<dbReference type="GO" id="GO:0005524">
    <property type="term" value="F:ATP binding"/>
    <property type="evidence" value="ECO:0007669"/>
    <property type="project" value="UniProtKB-UniRule"/>
</dbReference>
<organism evidence="22 23">
    <name type="scientific">Gossypium darwinii</name>
    <name type="common">Darwin's cotton</name>
    <name type="synonym">Gossypium barbadense var. darwinii</name>
    <dbReference type="NCBI Taxonomy" id="34276"/>
    <lineage>
        <taxon>Eukaryota</taxon>
        <taxon>Viridiplantae</taxon>
        <taxon>Streptophyta</taxon>
        <taxon>Embryophyta</taxon>
        <taxon>Tracheophyta</taxon>
        <taxon>Spermatophyta</taxon>
        <taxon>Magnoliopsida</taxon>
        <taxon>eudicotyledons</taxon>
        <taxon>Gunneridae</taxon>
        <taxon>Pentapetalae</taxon>
        <taxon>rosids</taxon>
        <taxon>malvids</taxon>
        <taxon>Malvales</taxon>
        <taxon>Malvaceae</taxon>
        <taxon>Malvoideae</taxon>
        <taxon>Gossypium</taxon>
    </lineage>
</organism>
<keyword evidence="23" id="KW-1185">Reference proteome</keyword>
<dbReference type="CDD" id="cd14066">
    <property type="entry name" value="STKc_IRAK"/>
    <property type="match status" value="1"/>
</dbReference>
<evidence type="ECO:0000256" key="7">
    <source>
        <dbReference type="ARBA" id="ARBA00022737"/>
    </source>
</evidence>
<name>A0A5D2AYP0_GOSDA</name>
<feature type="domain" description="Gnk2-homologous" evidence="21">
    <location>
        <begin position="139"/>
        <end position="247"/>
    </location>
</feature>
<evidence type="ECO:0000256" key="16">
    <source>
        <dbReference type="ARBA" id="ARBA00047951"/>
    </source>
</evidence>
<evidence type="ECO:0000313" key="23">
    <source>
        <dbReference type="Proteomes" id="UP000323506"/>
    </source>
</evidence>
<dbReference type="PROSITE" id="PS00108">
    <property type="entry name" value="PROTEIN_KINASE_ST"/>
    <property type="match status" value="1"/>
</dbReference>
<dbReference type="FunFam" id="3.30.430.20:FF:000013">
    <property type="entry name" value="Cysteine-rich RLK (RECEPTOR-like protein kinase) 23"/>
    <property type="match status" value="1"/>
</dbReference>
<dbReference type="Gene3D" id="3.30.200.20">
    <property type="entry name" value="Phosphorylase Kinase, domain 1"/>
    <property type="match status" value="1"/>
</dbReference>
<keyword evidence="6 19" id="KW-0732">Signal</keyword>
<dbReference type="FunFam" id="3.30.200.20:FF:000142">
    <property type="entry name" value="Cysteine-rich receptor-like protein kinase 10"/>
    <property type="match status" value="1"/>
</dbReference>
<evidence type="ECO:0000256" key="14">
    <source>
        <dbReference type="ARBA" id="ARBA00023180"/>
    </source>
</evidence>
<dbReference type="AlphaFoldDB" id="A0A5D2AYP0"/>
<proteinExistence type="predicted"/>
<accession>A0A5D2AYP0</accession>
<dbReference type="InterPro" id="IPR038408">
    <property type="entry name" value="GNK2_sf"/>
</dbReference>
<dbReference type="PROSITE" id="PS51473">
    <property type="entry name" value="GNK2"/>
    <property type="match status" value="2"/>
</dbReference>
<keyword evidence="2" id="KW-0723">Serine/threonine-protein kinase</keyword>
<feature type="signal peptide" evidence="19">
    <location>
        <begin position="1"/>
        <end position="26"/>
    </location>
</feature>
<evidence type="ECO:0000256" key="1">
    <source>
        <dbReference type="ARBA" id="ARBA00004167"/>
    </source>
</evidence>
<keyword evidence="11" id="KW-1133">Transmembrane helix</keyword>
<dbReference type="GO" id="GO:0004674">
    <property type="term" value="F:protein serine/threonine kinase activity"/>
    <property type="evidence" value="ECO:0007669"/>
    <property type="project" value="UniProtKB-KW"/>
</dbReference>
<keyword evidence="7" id="KW-0677">Repeat</keyword>
<gene>
    <name evidence="22" type="ORF">ES288_D10G018200v1</name>
</gene>
<evidence type="ECO:0000256" key="13">
    <source>
        <dbReference type="ARBA" id="ARBA00023170"/>
    </source>
</evidence>
<evidence type="ECO:0000256" key="5">
    <source>
        <dbReference type="ARBA" id="ARBA00022692"/>
    </source>
</evidence>
<evidence type="ECO:0000256" key="3">
    <source>
        <dbReference type="ARBA" id="ARBA00022553"/>
    </source>
</evidence>
<keyword evidence="12" id="KW-0472">Membrane</keyword>
<feature type="binding site" evidence="17">
    <location>
        <position position="371"/>
    </location>
    <ligand>
        <name>ATP</name>
        <dbReference type="ChEBI" id="CHEBI:30616"/>
    </ligand>
</feature>
<dbReference type="InterPro" id="IPR000719">
    <property type="entry name" value="Prot_kinase_dom"/>
</dbReference>
<keyword evidence="4" id="KW-0808">Transferase</keyword>
<dbReference type="InterPro" id="IPR011009">
    <property type="entry name" value="Kinase-like_dom_sf"/>
</dbReference>
<comment type="catalytic activity">
    <reaction evidence="16">
        <text>L-threonyl-[protein] + ATP = O-phospho-L-threonyl-[protein] + ADP + H(+)</text>
        <dbReference type="Rhea" id="RHEA:46608"/>
        <dbReference type="Rhea" id="RHEA-COMP:11060"/>
        <dbReference type="Rhea" id="RHEA-COMP:11605"/>
        <dbReference type="ChEBI" id="CHEBI:15378"/>
        <dbReference type="ChEBI" id="CHEBI:30013"/>
        <dbReference type="ChEBI" id="CHEBI:30616"/>
        <dbReference type="ChEBI" id="CHEBI:61977"/>
        <dbReference type="ChEBI" id="CHEBI:456216"/>
    </reaction>
</comment>
<comment type="catalytic activity">
    <reaction evidence="15">
        <text>L-seryl-[protein] + ATP = O-phospho-L-seryl-[protein] + ADP + H(+)</text>
        <dbReference type="Rhea" id="RHEA:17989"/>
        <dbReference type="Rhea" id="RHEA-COMP:9863"/>
        <dbReference type="Rhea" id="RHEA-COMP:11604"/>
        <dbReference type="ChEBI" id="CHEBI:15378"/>
        <dbReference type="ChEBI" id="CHEBI:29999"/>
        <dbReference type="ChEBI" id="CHEBI:30616"/>
        <dbReference type="ChEBI" id="CHEBI:83421"/>
        <dbReference type="ChEBI" id="CHEBI:456216"/>
    </reaction>
</comment>
<dbReference type="SMART" id="SM00220">
    <property type="entry name" value="S_TKc"/>
    <property type="match status" value="1"/>
</dbReference>
<evidence type="ECO:0000259" key="21">
    <source>
        <dbReference type="PROSITE" id="PS51473"/>
    </source>
</evidence>
<keyword evidence="3" id="KW-0597">Phosphoprotein</keyword>
<dbReference type="GO" id="GO:0042742">
    <property type="term" value="P:defense response to bacterium"/>
    <property type="evidence" value="ECO:0007669"/>
    <property type="project" value="TreeGrafter"/>
</dbReference>
<dbReference type="PROSITE" id="PS50011">
    <property type="entry name" value="PROTEIN_KINASE_DOM"/>
    <property type="match status" value="1"/>
</dbReference>
<protein>
    <recommendedName>
        <fullName evidence="24">Cysteine-rich receptor-like protein kinase 10</fullName>
    </recommendedName>
</protein>
<dbReference type="Gene3D" id="3.30.430.20">
    <property type="entry name" value="Gnk2 domain, C-X8-C-X2-C motif"/>
    <property type="match status" value="2"/>
</dbReference>
<dbReference type="PANTHER" id="PTHR27002:SF1050">
    <property type="entry name" value="CYSTEINE-RICH RECEPTOR-LIKE PROTEIN KINASE 5"/>
    <property type="match status" value="1"/>
</dbReference>
<keyword evidence="5" id="KW-0812">Transmembrane</keyword>
<evidence type="ECO:0000256" key="19">
    <source>
        <dbReference type="SAM" id="SignalP"/>
    </source>
</evidence>
<dbReference type="PROSITE" id="PS00107">
    <property type="entry name" value="PROTEIN_KINASE_ATP"/>
    <property type="match status" value="1"/>
</dbReference>
<dbReference type="GO" id="GO:0005886">
    <property type="term" value="C:plasma membrane"/>
    <property type="evidence" value="ECO:0007669"/>
    <property type="project" value="TreeGrafter"/>
</dbReference>
<evidence type="ECO:0000313" key="22">
    <source>
        <dbReference type="EMBL" id="TYG48486.1"/>
    </source>
</evidence>
<comment type="subcellular location">
    <subcellularLocation>
        <location evidence="1">Membrane</location>
        <topology evidence="1">Single-pass membrane protein</topology>
    </subcellularLocation>
</comment>
<evidence type="ECO:0000256" key="8">
    <source>
        <dbReference type="ARBA" id="ARBA00022741"/>
    </source>
</evidence>
<keyword evidence="14" id="KW-0325">Glycoprotein</keyword>
<feature type="compositionally biased region" description="Basic and acidic residues" evidence="18">
    <location>
        <begin position="635"/>
        <end position="645"/>
    </location>
</feature>
<dbReference type="InterPro" id="IPR008271">
    <property type="entry name" value="Ser/Thr_kinase_AS"/>
</dbReference>
<dbReference type="InterPro" id="IPR002902">
    <property type="entry name" value="GNK2"/>
</dbReference>
<dbReference type="Gene3D" id="1.10.510.10">
    <property type="entry name" value="Transferase(Phosphotransferase) domain 1"/>
    <property type="match status" value="1"/>
</dbReference>
<dbReference type="FunFam" id="3.30.430.20:FF:000012">
    <property type="entry name" value="Cysteine-rich receptor-like protein kinase 25"/>
    <property type="match status" value="1"/>
</dbReference>
<evidence type="ECO:0000256" key="4">
    <source>
        <dbReference type="ARBA" id="ARBA00022679"/>
    </source>
</evidence>
<evidence type="ECO:0000256" key="15">
    <source>
        <dbReference type="ARBA" id="ARBA00047558"/>
    </source>
</evidence>
<evidence type="ECO:0000259" key="20">
    <source>
        <dbReference type="PROSITE" id="PS50011"/>
    </source>
</evidence>
<evidence type="ECO:0000256" key="12">
    <source>
        <dbReference type="ARBA" id="ARBA00023136"/>
    </source>
</evidence>
<evidence type="ECO:0008006" key="24">
    <source>
        <dbReference type="Google" id="ProtNLM"/>
    </source>
</evidence>
<dbReference type="SUPFAM" id="SSF56112">
    <property type="entry name" value="Protein kinase-like (PK-like)"/>
    <property type="match status" value="1"/>
</dbReference>
<evidence type="ECO:0000256" key="18">
    <source>
        <dbReference type="SAM" id="MobiDB-lite"/>
    </source>
</evidence>
<dbReference type="FunFam" id="1.10.510.10:FF:000129">
    <property type="entry name" value="cysteine-rich receptor-like protein kinase 10"/>
    <property type="match status" value="1"/>
</dbReference>
<evidence type="ECO:0000256" key="17">
    <source>
        <dbReference type="PROSITE-ProRule" id="PRU10141"/>
    </source>
</evidence>
<evidence type="ECO:0000256" key="2">
    <source>
        <dbReference type="ARBA" id="ARBA00022527"/>
    </source>
</evidence>
<feature type="domain" description="Gnk2-homologous" evidence="21">
    <location>
        <begin position="30"/>
        <end position="133"/>
    </location>
</feature>
<evidence type="ECO:0000256" key="9">
    <source>
        <dbReference type="ARBA" id="ARBA00022777"/>
    </source>
</evidence>
<evidence type="ECO:0000256" key="11">
    <source>
        <dbReference type="ARBA" id="ARBA00022989"/>
    </source>
</evidence>
<evidence type="ECO:0000256" key="6">
    <source>
        <dbReference type="ARBA" id="ARBA00022729"/>
    </source>
</evidence>
<evidence type="ECO:0000256" key="10">
    <source>
        <dbReference type="ARBA" id="ARBA00022840"/>
    </source>
</evidence>
<sequence length="669" mass="74904">MQSSTVFITLWLLLIVFSVLSPVTEAQPPTYLRHVCPNTTTFPRNSTYQANRDTLLTSLSSNGSRGNGFYNTTAGRNPDTVYGLFLCRGDLSTSFCQACVTFASTDISRRCPVEIAAVVWYDECLLRYSDENIFSSMAEDPAIPMSNIQNISDQVRFDSQVQEVMSGTVTQAANAAPGAKKFATRDADANFTSSFRTLYTLAQCTPDLPTSDCDRCLRYVTGNLPRGTQGGRVLSPSCNVRYEIYRFYNLNQTAVASPPPPLVPVSRGNERRTWPIIVAIVVFHFDFITGVLGVKEKSKEIRCCPGGKWVFAIWLCCAAGYDITTVEALQYDFATIEGATNKFSDANKLGEGGFGEVYKGILPNQQVIAVKRLSRGSGQGDEEFKNEAVLVAKLQHRNLVRLLGFCLKREEKILVYEYVPNKSLDYFVFDPTKQGQLDWSRRYKIIGGIARGILYLHEDSRLRIIHRDLKASNILLDEDMNPKISDFGMARIFGVDQTQGTTRRVVGTYGYMSPEYAMQGQFSVKSDVYSFGVLVLEIITGQRNSNFYETEGAQDLISYAWKLWKDGRSQELLNPVLRDNYSRNEVIRCIQMGLLCVQEDPADRPTMATIVLLLNGYSVTLPVPKQPAFVLQSRTDGRMPDKGLESDQSTSRSMPWSINEVSITELHPR</sequence>
<keyword evidence="10 17" id="KW-0067">ATP-binding</keyword>
<dbReference type="EMBL" id="CM017710">
    <property type="protein sequence ID" value="TYG48486.1"/>
    <property type="molecule type" value="Genomic_DNA"/>
</dbReference>